<dbReference type="InterPro" id="IPR018499">
    <property type="entry name" value="Tetraspanin/Peripherin"/>
</dbReference>
<organism evidence="5 6">
    <name type="scientific">Oryctes borbonicus</name>
    <dbReference type="NCBI Taxonomy" id="1629725"/>
    <lineage>
        <taxon>Eukaryota</taxon>
        <taxon>Metazoa</taxon>
        <taxon>Ecdysozoa</taxon>
        <taxon>Arthropoda</taxon>
        <taxon>Hexapoda</taxon>
        <taxon>Insecta</taxon>
        <taxon>Pterygota</taxon>
        <taxon>Neoptera</taxon>
        <taxon>Endopterygota</taxon>
        <taxon>Coleoptera</taxon>
        <taxon>Polyphaga</taxon>
        <taxon>Scarabaeiformia</taxon>
        <taxon>Scarabaeidae</taxon>
        <taxon>Dynastinae</taxon>
        <taxon>Oryctes</taxon>
    </lineage>
</organism>
<dbReference type="Pfam" id="PF00335">
    <property type="entry name" value="Tetraspanin"/>
    <property type="match status" value="1"/>
</dbReference>
<evidence type="ECO:0000256" key="1">
    <source>
        <dbReference type="ARBA" id="ARBA00004141"/>
    </source>
</evidence>
<dbReference type="Gene3D" id="1.10.1450.10">
    <property type="entry name" value="Tetraspanin"/>
    <property type="match status" value="1"/>
</dbReference>
<comment type="caution">
    <text evidence="5">The sequence shown here is derived from an EMBL/GenBank/DDBJ whole genome shotgun (WGS) entry which is preliminary data.</text>
</comment>
<keyword evidence="6" id="KW-1185">Reference proteome</keyword>
<evidence type="ECO:0000313" key="6">
    <source>
        <dbReference type="Proteomes" id="UP000051574"/>
    </source>
</evidence>
<name>A0A0T6B9M1_9SCAR</name>
<keyword evidence="3" id="KW-1133">Transmembrane helix</keyword>
<gene>
    <name evidence="5" type="ORF">AMK59_775</name>
</gene>
<accession>A0A0T6B9M1</accession>
<dbReference type="SUPFAM" id="SSF48652">
    <property type="entry name" value="Tetraspanin"/>
    <property type="match status" value="1"/>
</dbReference>
<dbReference type="OrthoDB" id="10033535at2759"/>
<dbReference type="GO" id="GO:0016020">
    <property type="term" value="C:membrane"/>
    <property type="evidence" value="ECO:0007669"/>
    <property type="project" value="UniProtKB-SubCell"/>
</dbReference>
<dbReference type="Proteomes" id="UP000051574">
    <property type="component" value="Unassembled WGS sequence"/>
</dbReference>
<evidence type="ECO:0000313" key="5">
    <source>
        <dbReference type="EMBL" id="KRT84040.1"/>
    </source>
</evidence>
<sequence>MSSAIKLTVGCLFFITAQYPIELRSHLQNNFNHYLDNPRSVAAQTFLEDEHDCCGIVNYSDYAYLNISEEPDSCYRNISDVARVVKRDGCAKNMENHYMVRMNDIGLICLLVGSFEVSASFFFDEMNQ</sequence>
<keyword evidence="2" id="KW-0812">Transmembrane</keyword>
<protein>
    <submittedName>
        <fullName evidence="5">Tetraspannin</fullName>
    </submittedName>
</protein>
<evidence type="ECO:0000256" key="3">
    <source>
        <dbReference type="ARBA" id="ARBA00022989"/>
    </source>
</evidence>
<keyword evidence="4" id="KW-0472">Membrane</keyword>
<evidence type="ECO:0000256" key="4">
    <source>
        <dbReference type="ARBA" id="ARBA00023136"/>
    </source>
</evidence>
<dbReference type="InterPro" id="IPR008952">
    <property type="entry name" value="Tetraspanin_EC2_sf"/>
</dbReference>
<evidence type="ECO:0000256" key="2">
    <source>
        <dbReference type="ARBA" id="ARBA00022692"/>
    </source>
</evidence>
<comment type="subcellular location">
    <subcellularLocation>
        <location evidence="1">Membrane</location>
        <topology evidence="1">Multi-pass membrane protein</topology>
    </subcellularLocation>
</comment>
<dbReference type="AlphaFoldDB" id="A0A0T6B9M1"/>
<reference evidence="5 6" key="1">
    <citation type="submission" date="2015-09" db="EMBL/GenBank/DDBJ databases">
        <title>Draft genome of the scarab beetle Oryctes borbonicus.</title>
        <authorList>
            <person name="Meyer J.M."/>
            <person name="Markov G.V."/>
            <person name="Baskaran P."/>
            <person name="Herrmann M."/>
            <person name="Sommer R.J."/>
            <person name="Roedelsperger C."/>
        </authorList>
    </citation>
    <scope>NUCLEOTIDE SEQUENCE [LARGE SCALE GENOMIC DNA]</scope>
    <source>
        <strain evidence="5">OB123</strain>
        <tissue evidence="5">Whole animal</tissue>
    </source>
</reference>
<dbReference type="CDD" id="cd03127">
    <property type="entry name" value="tetraspanin_LEL"/>
    <property type="match status" value="1"/>
</dbReference>
<dbReference type="EMBL" id="LJIG01002900">
    <property type="protein sequence ID" value="KRT84040.1"/>
    <property type="molecule type" value="Genomic_DNA"/>
</dbReference>
<proteinExistence type="predicted"/>